<evidence type="ECO:0000256" key="1">
    <source>
        <dbReference type="ARBA" id="ARBA00022741"/>
    </source>
</evidence>
<dbReference type="VEuPathDB" id="FungiDB:AMAG_00112"/>
<gene>
    <name evidence="3" type="ORF">AMAG_00112</name>
</gene>
<dbReference type="eggNOG" id="KOG0101">
    <property type="taxonomic scope" value="Eukaryota"/>
</dbReference>
<organism evidence="3 4">
    <name type="scientific">Allomyces macrogynus (strain ATCC 38327)</name>
    <name type="common">Allomyces javanicus var. macrogynus</name>
    <dbReference type="NCBI Taxonomy" id="578462"/>
    <lineage>
        <taxon>Eukaryota</taxon>
        <taxon>Fungi</taxon>
        <taxon>Fungi incertae sedis</taxon>
        <taxon>Blastocladiomycota</taxon>
        <taxon>Blastocladiomycetes</taxon>
        <taxon>Blastocladiales</taxon>
        <taxon>Blastocladiaceae</taxon>
        <taxon>Allomyces</taxon>
    </lineage>
</organism>
<dbReference type="OrthoDB" id="6281481at2759"/>
<dbReference type="Pfam" id="PF00012">
    <property type="entry name" value="HSP70"/>
    <property type="match status" value="2"/>
</dbReference>
<evidence type="ECO:0000313" key="4">
    <source>
        <dbReference type="Proteomes" id="UP000054350"/>
    </source>
</evidence>
<name>A0A0L0RVE9_ALLM3</name>
<dbReference type="EMBL" id="GG745328">
    <property type="protein sequence ID" value="KNE54109.1"/>
    <property type="molecule type" value="Genomic_DNA"/>
</dbReference>
<dbReference type="PROSITE" id="PS01036">
    <property type="entry name" value="HSP70_3"/>
    <property type="match status" value="1"/>
</dbReference>
<dbReference type="Gene3D" id="3.90.640.10">
    <property type="entry name" value="Actin, Chain A, domain 4"/>
    <property type="match status" value="1"/>
</dbReference>
<evidence type="ECO:0000256" key="2">
    <source>
        <dbReference type="ARBA" id="ARBA00022840"/>
    </source>
</evidence>
<keyword evidence="2" id="KW-0067">ATP-binding</keyword>
<reference evidence="4" key="2">
    <citation type="submission" date="2009-11" db="EMBL/GenBank/DDBJ databases">
        <title>The Genome Sequence of Allomyces macrogynus strain ATCC 38327.</title>
        <authorList>
            <consortium name="The Broad Institute Genome Sequencing Platform"/>
            <person name="Russ C."/>
            <person name="Cuomo C."/>
            <person name="Shea T."/>
            <person name="Young S.K."/>
            <person name="Zeng Q."/>
            <person name="Koehrsen M."/>
            <person name="Haas B."/>
            <person name="Borodovsky M."/>
            <person name="Guigo R."/>
            <person name="Alvarado L."/>
            <person name="Berlin A."/>
            <person name="Borenstein D."/>
            <person name="Chen Z."/>
            <person name="Engels R."/>
            <person name="Freedman E."/>
            <person name="Gellesch M."/>
            <person name="Goldberg J."/>
            <person name="Griggs A."/>
            <person name="Gujja S."/>
            <person name="Heiman D."/>
            <person name="Hepburn T."/>
            <person name="Howarth C."/>
            <person name="Jen D."/>
            <person name="Larson L."/>
            <person name="Lewis B."/>
            <person name="Mehta T."/>
            <person name="Park D."/>
            <person name="Pearson M."/>
            <person name="Roberts A."/>
            <person name="Saif S."/>
            <person name="Shenoy N."/>
            <person name="Sisk P."/>
            <person name="Stolte C."/>
            <person name="Sykes S."/>
            <person name="Walk T."/>
            <person name="White J."/>
            <person name="Yandava C."/>
            <person name="Burger G."/>
            <person name="Gray M.W."/>
            <person name="Holland P.W.H."/>
            <person name="King N."/>
            <person name="Lang F.B.F."/>
            <person name="Roger A.J."/>
            <person name="Ruiz-Trillo I."/>
            <person name="Lander E."/>
            <person name="Nusbaum C."/>
        </authorList>
    </citation>
    <scope>NUCLEOTIDE SEQUENCE [LARGE SCALE GENOMIC DNA]</scope>
    <source>
        <strain evidence="4">ATCC 38327</strain>
    </source>
</reference>
<evidence type="ECO:0000313" key="3">
    <source>
        <dbReference type="EMBL" id="KNE54109.1"/>
    </source>
</evidence>
<evidence type="ECO:0008006" key="5">
    <source>
        <dbReference type="Google" id="ProtNLM"/>
    </source>
</evidence>
<dbReference type="PANTHER" id="PTHR19375">
    <property type="entry name" value="HEAT SHOCK PROTEIN 70KDA"/>
    <property type="match status" value="1"/>
</dbReference>
<sequence>MFHWPFTVTSDGRGSPWVELVDSVHGIKRFTPEQFTAMILRKLKATAEMRLGTAALLPGTDFCTTVTCARFEDMCDDQFRVVVEPVEQVLRDSHLAPPGVHEILLVGGTSHMPKVQQLLADKFVGRARITLGSSSPDAAVHGAAIMGAILSRDPSTAIHDLTLLDVVPHTLSVHVGTAPLIPIVSHGTIVPARKDELAPLDPSTPPPEFIHVYENSTAHLLGRLDLAALPPGAPHIHVTFDLDAAAHAVTVTDDLDQHRVTAKITGPNRLLQVGLDRMRADLDCMCKADQVATARNDARNRLERHVVTLRGNTVRNPTVAARVSGQDVDRLESVVAETLHWLDYAGEDVGRVDFEVVLAGVEARANAVVAEYLDVVGE</sequence>
<dbReference type="Gene3D" id="2.60.34.10">
    <property type="entry name" value="Substrate Binding Domain Of DNAk, Chain A, domain 1"/>
    <property type="match status" value="1"/>
</dbReference>
<reference evidence="3 4" key="1">
    <citation type="submission" date="2009-11" db="EMBL/GenBank/DDBJ databases">
        <title>Annotation of Allomyces macrogynus ATCC 38327.</title>
        <authorList>
            <consortium name="The Broad Institute Genome Sequencing Platform"/>
            <person name="Russ C."/>
            <person name="Cuomo C."/>
            <person name="Burger G."/>
            <person name="Gray M.W."/>
            <person name="Holland P.W.H."/>
            <person name="King N."/>
            <person name="Lang F.B.F."/>
            <person name="Roger A.J."/>
            <person name="Ruiz-Trillo I."/>
            <person name="Young S.K."/>
            <person name="Zeng Q."/>
            <person name="Gargeya S."/>
            <person name="Fitzgerald M."/>
            <person name="Haas B."/>
            <person name="Abouelleil A."/>
            <person name="Alvarado L."/>
            <person name="Arachchi H.M."/>
            <person name="Berlin A."/>
            <person name="Chapman S.B."/>
            <person name="Gearin G."/>
            <person name="Goldberg J."/>
            <person name="Griggs A."/>
            <person name="Gujja S."/>
            <person name="Hansen M."/>
            <person name="Heiman D."/>
            <person name="Howarth C."/>
            <person name="Larimer J."/>
            <person name="Lui A."/>
            <person name="MacDonald P.J.P."/>
            <person name="McCowen C."/>
            <person name="Montmayeur A."/>
            <person name="Murphy C."/>
            <person name="Neiman D."/>
            <person name="Pearson M."/>
            <person name="Priest M."/>
            <person name="Roberts A."/>
            <person name="Saif S."/>
            <person name="Shea T."/>
            <person name="Sisk P."/>
            <person name="Stolte C."/>
            <person name="Sykes S."/>
            <person name="Wortman J."/>
            <person name="Nusbaum C."/>
            <person name="Birren B."/>
        </authorList>
    </citation>
    <scope>NUCLEOTIDE SEQUENCE [LARGE SCALE GENOMIC DNA]</scope>
    <source>
        <strain evidence="3 4">ATCC 38327</strain>
    </source>
</reference>
<dbReference type="GO" id="GO:0005524">
    <property type="term" value="F:ATP binding"/>
    <property type="evidence" value="ECO:0007669"/>
    <property type="project" value="UniProtKB-KW"/>
</dbReference>
<dbReference type="InterPro" id="IPR029048">
    <property type="entry name" value="HSP70_C_sf"/>
</dbReference>
<dbReference type="AlphaFoldDB" id="A0A0L0RVE9"/>
<dbReference type="OMA" id="MEGSELC"/>
<protein>
    <recommendedName>
        <fullName evidence="5">Hsp70-like protein</fullName>
    </recommendedName>
</protein>
<dbReference type="GO" id="GO:0140662">
    <property type="term" value="F:ATP-dependent protein folding chaperone"/>
    <property type="evidence" value="ECO:0007669"/>
    <property type="project" value="InterPro"/>
</dbReference>
<dbReference type="InterPro" id="IPR018181">
    <property type="entry name" value="Heat_shock_70_CS"/>
</dbReference>
<dbReference type="InterPro" id="IPR029047">
    <property type="entry name" value="HSP70_peptide-bd_sf"/>
</dbReference>
<dbReference type="STRING" id="578462.A0A0L0RVE9"/>
<dbReference type="Proteomes" id="UP000054350">
    <property type="component" value="Unassembled WGS sequence"/>
</dbReference>
<keyword evidence="1" id="KW-0547">Nucleotide-binding</keyword>
<dbReference type="SUPFAM" id="SSF100920">
    <property type="entry name" value="Heat shock protein 70kD (HSP70), peptide-binding domain"/>
    <property type="match status" value="1"/>
</dbReference>
<dbReference type="InterPro" id="IPR043129">
    <property type="entry name" value="ATPase_NBD"/>
</dbReference>
<dbReference type="InterPro" id="IPR013126">
    <property type="entry name" value="Hsp_70_fam"/>
</dbReference>
<keyword evidence="4" id="KW-1185">Reference proteome</keyword>
<accession>A0A0L0RVE9</accession>
<proteinExistence type="predicted"/>
<dbReference type="SUPFAM" id="SSF53067">
    <property type="entry name" value="Actin-like ATPase domain"/>
    <property type="match status" value="1"/>
</dbReference>
<dbReference type="Gene3D" id="3.30.420.40">
    <property type="match status" value="3"/>
</dbReference>
<dbReference type="Gene3D" id="1.20.1270.10">
    <property type="match status" value="1"/>
</dbReference>